<keyword evidence="10" id="KW-0325">Glycoprotein</keyword>
<dbReference type="SMART" id="SM00365">
    <property type="entry name" value="LRR_SD22"/>
    <property type="match status" value="4"/>
</dbReference>
<dbReference type="Pfam" id="PF00560">
    <property type="entry name" value="LRR_1"/>
    <property type="match status" value="2"/>
</dbReference>
<keyword evidence="9" id="KW-0675">Receptor</keyword>
<keyword evidence="5" id="KW-0812">Transmembrane</keyword>
<accession>A0A067F1K3</accession>
<comment type="subcellular location">
    <subcellularLocation>
        <location evidence="1">Cell membrane</location>
        <topology evidence="1">Single-pass type I membrane protein</topology>
    </subcellularLocation>
</comment>
<evidence type="ECO:0000256" key="6">
    <source>
        <dbReference type="ARBA" id="ARBA00022737"/>
    </source>
</evidence>
<sequence length="756" mass="85783">LINVSRLSTNYLPIFAFSDCFQLDVKTTFLHDDLEEEIYMTQLDGFKVAEKENWLQEESFIYLLLHVDDMEIASKSKDEIEKLKTQLNQEFEMKDLGEAKKILGMEICRNRTCGKTMDVGLLFEQDDTLGQSVNGYVDSDYIGDLDKRRSITGYVFNFAGGPINWKSTLQSTVVLSTTEAEYMAITKAVKEAIWLQVFVRGRRHYAEPHFSSNQLSGSIPSSVYELENLILLRLPSNRLSGTTELYDFAKLKNLKWLFVSNNRLSLSTKLKVNSSFPNLFGLGLSACNISEFPDILRTLHQLQWFNLSKNRIHGRISSWMWDLGITALYYLDLSNNFLTNIEYFPPTNMTQLNFDSNLTHKVLDMRMNNFNGKISQKFVNSCNLTNLNLNGNRLEGPLPLSLVNCHHLEVLDVGNNQINDNFPNWLEILPELQVLILRSNRFWGPIGDNTTIVPFPRFRIIDLSHNEFTGVLPTGYLDNFKAMMHGNNNSVEVDYMTPLNSSNYYESIILTIKGIDIQIERILTIFMTIDLSSNKFQGGIPEVVGKLNLLKGLNNISHNNLTGDIPSLLRNLTEVESLDLSSNMLVGHIPTQLTSLKYLSVLNLSYNQFEGPIPQGSQFNTFRNDSYVGNSGLCGFPLLESCNIDEAPEPVGSTRFGEEENASSWFDWKFAKMGYGSGLVIGLSIGYIVFGTGKPRWLEFYTYGMELSCRSQIITLQACCDLGVLKKLKLATSRKIFTAFSYDACDFCRISLFELS</sequence>
<dbReference type="PANTHER" id="PTHR27004:SF428">
    <property type="entry name" value="OS01G0160600 PROTEIN"/>
    <property type="match status" value="1"/>
</dbReference>
<evidence type="ECO:0000313" key="13">
    <source>
        <dbReference type="Proteomes" id="UP000027120"/>
    </source>
</evidence>
<evidence type="ECO:0000256" key="10">
    <source>
        <dbReference type="ARBA" id="ARBA00023180"/>
    </source>
</evidence>
<dbReference type="Proteomes" id="UP000027120">
    <property type="component" value="Unassembled WGS sequence"/>
</dbReference>
<keyword evidence="4" id="KW-0433">Leucine-rich repeat</keyword>
<dbReference type="InterPro" id="IPR013103">
    <property type="entry name" value="RVT_2"/>
</dbReference>
<name>A0A067F1K3_CITSI</name>
<evidence type="ECO:0000256" key="4">
    <source>
        <dbReference type="ARBA" id="ARBA00022614"/>
    </source>
</evidence>
<feature type="non-terminal residue" evidence="12">
    <location>
        <position position="1"/>
    </location>
</feature>
<dbReference type="GO" id="GO:0005886">
    <property type="term" value="C:plasma membrane"/>
    <property type="evidence" value="ECO:0007669"/>
    <property type="project" value="UniProtKB-SubCell"/>
</dbReference>
<keyword evidence="3" id="KW-1003">Cell membrane</keyword>
<protein>
    <recommendedName>
        <fullName evidence="11">Reverse transcriptase Ty1/copia-type domain-containing protein</fullName>
    </recommendedName>
</protein>
<dbReference type="Pfam" id="PF07727">
    <property type="entry name" value="RVT_2"/>
    <property type="match status" value="1"/>
</dbReference>
<dbReference type="AlphaFoldDB" id="A0A067F1K3"/>
<dbReference type="Gene3D" id="3.80.10.10">
    <property type="entry name" value="Ribonuclease Inhibitor"/>
    <property type="match status" value="2"/>
</dbReference>
<evidence type="ECO:0000256" key="9">
    <source>
        <dbReference type="ARBA" id="ARBA00023170"/>
    </source>
</evidence>
<keyword evidence="6" id="KW-0677">Repeat</keyword>
<evidence type="ECO:0000256" key="2">
    <source>
        <dbReference type="ARBA" id="ARBA00009592"/>
    </source>
</evidence>
<dbReference type="FunFam" id="3.80.10.10:FF:000095">
    <property type="entry name" value="LRR receptor-like serine/threonine-protein kinase GSO1"/>
    <property type="match status" value="1"/>
</dbReference>
<dbReference type="CDD" id="cd09272">
    <property type="entry name" value="RNase_HI_RT_Ty1"/>
    <property type="match status" value="1"/>
</dbReference>
<dbReference type="InterPro" id="IPR032675">
    <property type="entry name" value="LRR_dom_sf"/>
</dbReference>
<dbReference type="InterPro" id="IPR001611">
    <property type="entry name" value="Leu-rich_rpt"/>
</dbReference>
<dbReference type="PANTHER" id="PTHR27004">
    <property type="entry name" value="RECEPTOR-LIKE PROTEIN 12 ISOFORM X1"/>
    <property type="match status" value="1"/>
</dbReference>
<evidence type="ECO:0000256" key="7">
    <source>
        <dbReference type="ARBA" id="ARBA00022989"/>
    </source>
</evidence>
<evidence type="ECO:0000256" key="1">
    <source>
        <dbReference type="ARBA" id="ARBA00004251"/>
    </source>
</evidence>
<evidence type="ECO:0000259" key="11">
    <source>
        <dbReference type="Pfam" id="PF07727"/>
    </source>
</evidence>
<dbReference type="PROSITE" id="PS51450">
    <property type="entry name" value="LRR"/>
    <property type="match status" value="1"/>
</dbReference>
<gene>
    <name evidence="12" type="ORF">CISIN_1g0475192mg</name>
</gene>
<keyword evidence="7" id="KW-1133">Transmembrane helix</keyword>
<dbReference type="SUPFAM" id="SSF52058">
    <property type="entry name" value="L domain-like"/>
    <property type="match status" value="1"/>
</dbReference>
<evidence type="ECO:0000256" key="5">
    <source>
        <dbReference type="ARBA" id="ARBA00022692"/>
    </source>
</evidence>
<evidence type="ECO:0000256" key="3">
    <source>
        <dbReference type="ARBA" id="ARBA00022475"/>
    </source>
</evidence>
<proteinExistence type="inferred from homology"/>
<dbReference type="EMBL" id="KK784926">
    <property type="protein sequence ID" value="KDO61188.1"/>
    <property type="molecule type" value="Genomic_DNA"/>
</dbReference>
<keyword evidence="8" id="KW-0472">Membrane</keyword>
<feature type="domain" description="Reverse transcriptase Ty1/copia-type" evidence="11">
    <location>
        <begin position="61"/>
        <end position="110"/>
    </location>
</feature>
<dbReference type="eggNOG" id="KOG0619">
    <property type="taxonomic scope" value="Eukaryota"/>
</dbReference>
<organism evidence="12 13">
    <name type="scientific">Citrus sinensis</name>
    <name type="common">Sweet orange</name>
    <name type="synonym">Citrus aurantium var. sinensis</name>
    <dbReference type="NCBI Taxonomy" id="2711"/>
    <lineage>
        <taxon>Eukaryota</taxon>
        <taxon>Viridiplantae</taxon>
        <taxon>Streptophyta</taxon>
        <taxon>Embryophyta</taxon>
        <taxon>Tracheophyta</taxon>
        <taxon>Spermatophyta</taxon>
        <taxon>Magnoliopsida</taxon>
        <taxon>eudicotyledons</taxon>
        <taxon>Gunneridae</taxon>
        <taxon>Pentapetalae</taxon>
        <taxon>rosids</taxon>
        <taxon>malvids</taxon>
        <taxon>Sapindales</taxon>
        <taxon>Rutaceae</taxon>
        <taxon>Aurantioideae</taxon>
        <taxon>Citrus</taxon>
    </lineage>
</organism>
<evidence type="ECO:0000256" key="8">
    <source>
        <dbReference type="ARBA" id="ARBA00023136"/>
    </source>
</evidence>
<keyword evidence="13" id="KW-1185">Reference proteome</keyword>
<dbReference type="PaxDb" id="2711-XP_006470667.1"/>
<dbReference type="SUPFAM" id="SSF52075">
    <property type="entry name" value="Outer arm dynein light chain 1"/>
    <property type="match status" value="1"/>
</dbReference>
<reference evidence="12 13" key="1">
    <citation type="submission" date="2014-04" db="EMBL/GenBank/DDBJ databases">
        <authorList>
            <consortium name="International Citrus Genome Consortium"/>
            <person name="Gmitter F."/>
            <person name="Chen C."/>
            <person name="Farmerie W."/>
            <person name="Harkins T."/>
            <person name="Desany B."/>
            <person name="Mohiuddin M."/>
            <person name="Kodira C."/>
            <person name="Borodovsky M."/>
            <person name="Lomsadze A."/>
            <person name="Burns P."/>
            <person name="Jenkins J."/>
            <person name="Prochnik S."/>
            <person name="Shu S."/>
            <person name="Chapman J."/>
            <person name="Pitluck S."/>
            <person name="Schmutz J."/>
            <person name="Rokhsar D."/>
        </authorList>
    </citation>
    <scope>NUCLEOTIDE SEQUENCE</scope>
</reference>
<comment type="similarity">
    <text evidence="2">Belongs to the RLP family.</text>
</comment>
<evidence type="ECO:0000313" key="12">
    <source>
        <dbReference type="EMBL" id="KDO61188.1"/>
    </source>
</evidence>
<dbReference type="Pfam" id="PF13855">
    <property type="entry name" value="LRR_8"/>
    <property type="match status" value="1"/>
</dbReference>